<dbReference type="GO" id="GO:0004672">
    <property type="term" value="F:protein kinase activity"/>
    <property type="evidence" value="ECO:0007669"/>
    <property type="project" value="InterPro"/>
</dbReference>
<feature type="domain" description="Protein kinase" evidence="2">
    <location>
        <begin position="1"/>
        <end position="180"/>
    </location>
</feature>
<evidence type="ECO:0000313" key="4">
    <source>
        <dbReference type="RefSeq" id="XP_026190400.1"/>
    </source>
</evidence>
<evidence type="ECO:0000259" key="2">
    <source>
        <dbReference type="PROSITE" id="PS50011"/>
    </source>
</evidence>
<dbReference type="Proteomes" id="UP000515125">
    <property type="component" value="Unplaced"/>
</dbReference>
<organism evidence="3 4">
    <name type="scientific">Cyclospora cayetanensis</name>
    <dbReference type="NCBI Taxonomy" id="88456"/>
    <lineage>
        <taxon>Eukaryota</taxon>
        <taxon>Sar</taxon>
        <taxon>Alveolata</taxon>
        <taxon>Apicomplexa</taxon>
        <taxon>Conoidasida</taxon>
        <taxon>Coccidia</taxon>
        <taxon>Eucoccidiorida</taxon>
        <taxon>Eimeriorina</taxon>
        <taxon>Eimeriidae</taxon>
        <taxon>Cyclospora</taxon>
    </lineage>
</organism>
<feature type="region of interest" description="Disordered" evidence="1">
    <location>
        <begin position="313"/>
        <end position="348"/>
    </location>
</feature>
<feature type="compositionally biased region" description="Basic and acidic residues" evidence="1">
    <location>
        <begin position="337"/>
        <end position="348"/>
    </location>
</feature>
<evidence type="ECO:0000313" key="3">
    <source>
        <dbReference type="Proteomes" id="UP000515125"/>
    </source>
</evidence>
<dbReference type="GeneID" id="113146636"/>
<dbReference type="Gene3D" id="1.10.510.10">
    <property type="entry name" value="Transferase(Phosphotransferase) domain 1"/>
    <property type="match status" value="1"/>
</dbReference>
<proteinExistence type="predicted"/>
<accession>A0A6P6RTG7</accession>
<dbReference type="OrthoDB" id="333859at2759"/>
<protein>
    <submittedName>
        <fullName evidence="4">Serine/threonine-protein kinase TAO1-like</fullName>
    </submittedName>
</protein>
<reference evidence="4" key="1">
    <citation type="submission" date="2025-08" db="UniProtKB">
        <authorList>
            <consortium name="RefSeq"/>
        </authorList>
    </citation>
    <scope>IDENTIFICATION</scope>
</reference>
<dbReference type="SUPFAM" id="SSF56112">
    <property type="entry name" value="Protein kinase-like (PK-like)"/>
    <property type="match status" value="1"/>
</dbReference>
<sequence>MIEPLPDADGIASVKNCTVCVDLQDGRALVTDFGVARVAEHRYFEHEMTQGPGTEVSLKRHALCSQSGQSREAAAESGGRGAMRFKPLENDAWEGYIAPEQRTAAYDRPADVWAFGVIAARLLGLQNWKELSDPKHRLALHNFPIKDSFLVNLALACLETDPRMRPTFEQIVNRSVSELIRLELERALRTEYRNVFPLQQRDLCCCRFHDQHQQQQQQQRQEGGAASGSLEGGISSPALLPAPLWHYRAATAGGAPGASVPPLAISLSACSSPRNVAAGVTSEDLTLEVPLVDIPGGLSDPLVTASSAAVFRTGQGGPTQKAGAPSTKVGTALKPPPADREMHSPLFQ</sequence>
<dbReference type="RefSeq" id="XP_026190400.1">
    <property type="nucleotide sequence ID" value="XM_026334615.1"/>
</dbReference>
<dbReference type="AlphaFoldDB" id="A0A6P6RTG7"/>
<dbReference type="PROSITE" id="PS50011">
    <property type="entry name" value="PROTEIN_KINASE_DOM"/>
    <property type="match status" value="1"/>
</dbReference>
<dbReference type="InterPro" id="IPR000719">
    <property type="entry name" value="Prot_kinase_dom"/>
</dbReference>
<dbReference type="GO" id="GO:0005524">
    <property type="term" value="F:ATP binding"/>
    <property type="evidence" value="ECO:0007669"/>
    <property type="project" value="InterPro"/>
</dbReference>
<name>A0A6P6RTG7_9EIME</name>
<gene>
    <name evidence="4" type="primary">LOC113146636</name>
</gene>
<keyword evidence="3" id="KW-1185">Reference proteome</keyword>
<evidence type="ECO:0000256" key="1">
    <source>
        <dbReference type="SAM" id="MobiDB-lite"/>
    </source>
</evidence>
<dbReference type="InterPro" id="IPR011009">
    <property type="entry name" value="Kinase-like_dom_sf"/>
</dbReference>